<evidence type="ECO:0000313" key="2">
    <source>
        <dbReference type="Proteomes" id="UP001056384"/>
    </source>
</evidence>
<proteinExistence type="predicted"/>
<dbReference type="Proteomes" id="UP001056384">
    <property type="component" value="Chromosome 14"/>
</dbReference>
<keyword evidence="2" id="KW-1185">Reference proteome</keyword>
<dbReference type="EMBL" id="CP099431">
    <property type="protein sequence ID" value="USW59678.1"/>
    <property type="molecule type" value="Genomic_DNA"/>
</dbReference>
<organism evidence="1 2">
    <name type="scientific">Septoria linicola</name>
    <dbReference type="NCBI Taxonomy" id="215465"/>
    <lineage>
        <taxon>Eukaryota</taxon>
        <taxon>Fungi</taxon>
        <taxon>Dikarya</taxon>
        <taxon>Ascomycota</taxon>
        <taxon>Pezizomycotina</taxon>
        <taxon>Dothideomycetes</taxon>
        <taxon>Dothideomycetidae</taxon>
        <taxon>Mycosphaerellales</taxon>
        <taxon>Mycosphaerellaceae</taxon>
        <taxon>Septoria</taxon>
    </lineage>
</organism>
<evidence type="ECO:0000313" key="1">
    <source>
        <dbReference type="EMBL" id="USW59678.1"/>
    </source>
</evidence>
<protein>
    <submittedName>
        <fullName evidence="1">Uncharacterized protein</fullName>
    </submittedName>
</protein>
<accession>A0A9Q9B643</accession>
<gene>
    <name evidence="1" type="ORF">Slin15195_G129970</name>
</gene>
<name>A0A9Q9B643_9PEZI</name>
<dbReference type="AlphaFoldDB" id="A0A9Q9B643"/>
<sequence length="53" mass="5941">MAHAVVTSHDLFNAWPPCVLYDFSSPNPDDKILDLTFSAQTKQHISALSQLRL</sequence>
<reference evidence="1" key="1">
    <citation type="submission" date="2022-06" db="EMBL/GenBank/DDBJ databases">
        <title>Complete genome sequences of two strains of the flax pathogen Septoria linicola.</title>
        <authorList>
            <person name="Lapalu N."/>
            <person name="Simon A."/>
            <person name="Demenou B."/>
            <person name="Paumier D."/>
            <person name="Guillot M.-P."/>
            <person name="Gout L."/>
            <person name="Valade R."/>
        </authorList>
    </citation>
    <scope>NUCLEOTIDE SEQUENCE</scope>
    <source>
        <strain evidence="1">SE15195</strain>
    </source>
</reference>